<dbReference type="GO" id="GO:0010427">
    <property type="term" value="F:abscisic acid binding"/>
    <property type="evidence" value="ECO:0007669"/>
    <property type="project" value="TreeGrafter"/>
</dbReference>
<evidence type="ECO:0000313" key="3">
    <source>
        <dbReference type="EMBL" id="JAC67570.1"/>
    </source>
</evidence>
<reference evidence="3" key="1">
    <citation type="submission" date="2014-05" db="EMBL/GenBank/DDBJ databases">
        <title>The transcriptome of the halophilic microalga Tetraselmis sp. GSL018 isolated from the Great Salt Lake, Utah.</title>
        <authorList>
            <person name="Jinkerson R.E."/>
            <person name="D'Adamo S."/>
            <person name="Posewitz M.C."/>
        </authorList>
    </citation>
    <scope>NUCLEOTIDE SEQUENCE</scope>
    <source>
        <strain evidence="3">GSL018</strain>
    </source>
</reference>
<keyword evidence="1" id="KW-0472">Membrane</keyword>
<protein>
    <submittedName>
        <fullName evidence="3">Gpcr-type g protein 1</fullName>
    </submittedName>
</protein>
<dbReference type="AlphaFoldDB" id="A0A061RA90"/>
<feature type="domain" description="Abscisic acid G-protein coupled receptor-like" evidence="2">
    <location>
        <begin position="1"/>
        <end position="102"/>
    </location>
</feature>
<feature type="transmembrane region" description="Helical" evidence="1">
    <location>
        <begin position="80"/>
        <end position="101"/>
    </location>
</feature>
<dbReference type="InterPro" id="IPR025969">
    <property type="entry name" value="ABA_GPCR_dom"/>
</dbReference>
<dbReference type="EMBL" id="GBEZ01018920">
    <property type="protein sequence ID" value="JAC67570.1"/>
    <property type="molecule type" value="Transcribed_RNA"/>
</dbReference>
<dbReference type="PANTHER" id="PTHR15948:SF0">
    <property type="entry name" value="GOLGI PH REGULATOR A-RELATED"/>
    <property type="match status" value="1"/>
</dbReference>
<name>A0A061RA90_9CHLO</name>
<dbReference type="InterPro" id="IPR015672">
    <property type="entry name" value="GPHR/GTG"/>
</dbReference>
<evidence type="ECO:0000256" key="1">
    <source>
        <dbReference type="SAM" id="Phobius"/>
    </source>
</evidence>
<keyword evidence="1" id="KW-1133">Transmembrane helix</keyword>
<dbReference type="Pfam" id="PF12430">
    <property type="entry name" value="ABA_GPCR"/>
    <property type="match status" value="1"/>
</dbReference>
<organism evidence="3">
    <name type="scientific">Tetraselmis sp. GSL018</name>
    <dbReference type="NCBI Taxonomy" id="582737"/>
    <lineage>
        <taxon>Eukaryota</taxon>
        <taxon>Viridiplantae</taxon>
        <taxon>Chlorophyta</taxon>
        <taxon>core chlorophytes</taxon>
        <taxon>Chlorodendrophyceae</taxon>
        <taxon>Chlorodendrales</taxon>
        <taxon>Chlorodendraceae</taxon>
        <taxon>Tetraselmis</taxon>
    </lineage>
</organism>
<feature type="non-terminal residue" evidence="3">
    <location>
        <position position="1"/>
    </location>
</feature>
<dbReference type="GO" id="GO:0009737">
    <property type="term" value="P:response to abscisic acid"/>
    <property type="evidence" value="ECO:0007669"/>
    <property type="project" value="TreeGrafter"/>
</dbReference>
<evidence type="ECO:0000259" key="2">
    <source>
        <dbReference type="Pfam" id="PF12430"/>
    </source>
</evidence>
<accession>A0A061RA90</accession>
<sequence>VSLIFIGIISANSLRAFLKNLLKVFSAISGGGNSTTLILILTEMMGFYLISSILLLRKNLPTHHREIITDVLGGELEFPFFHQLFNGVFVISALLTMGLLYSQYQSGSDMSVASVQAKESVRQQRKKLAAEKAQRTL</sequence>
<keyword evidence="1" id="KW-0812">Transmembrane</keyword>
<proteinExistence type="predicted"/>
<gene>
    <name evidence="3" type="ORF">TSPGSL018_10815</name>
</gene>
<dbReference type="PANTHER" id="PTHR15948">
    <property type="entry name" value="G-PROTEIN COUPLED RECEPTOR 89-RELATED"/>
    <property type="match status" value="1"/>
</dbReference>